<dbReference type="RefSeq" id="WP_034434348.1">
    <property type="nucleotide sequence ID" value="NZ_CBTK010000243.1"/>
</dbReference>
<evidence type="ECO:0000313" key="2">
    <source>
        <dbReference type="Proteomes" id="UP000019184"/>
    </source>
</evidence>
<dbReference type="OrthoDB" id="4956084at2"/>
<dbReference type="AlphaFoldDB" id="A0A7U7GDU0"/>
<proteinExistence type="predicted"/>
<protein>
    <recommendedName>
        <fullName evidence="3">Transposase</fullName>
    </recommendedName>
</protein>
<comment type="caution">
    <text evidence="1">The sequence shown here is derived from an EMBL/GenBank/DDBJ whole genome shotgun (WGS) entry which is preliminary data.</text>
</comment>
<dbReference type="Pfam" id="PF05717">
    <property type="entry name" value="TnpB_IS66"/>
    <property type="match status" value="1"/>
</dbReference>
<dbReference type="EMBL" id="CBTK010000243">
    <property type="protein sequence ID" value="CDH45989.1"/>
    <property type="molecule type" value="Genomic_DNA"/>
</dbReference>
<accession>A0A7U7GDU0</accession>
<evidence type="ECO:0008006" key="3">
    <source>
        <dbReference type="Google" id="ProtNLM"/>
    </source>
</evidence>
<dbReference type="Proteomes" id="UP000019184">
    <property type="component" value="Unassembled WGS sequence"/>
</dbReference>
<gene>
    <name evidence="1" type="ORF">BN874_3170002</name>
</gene>
<dbReference type="PANTHER" id="PTHR36455:SF1">
    <property type="entry name" value="BLR8292 PROTEIN"/>
    <property type="match status" value="1"/>
</dbReference>
<evidence type="ECO:0000313" key="1">
    <source>
        <dbReference type="EMBL" id="CDH45989.1"/>
    </source>
</evidence>
<organism evidence="1 2">
    <name type="scientific">Candidatus Contendobacter odensis Run_B_J11</name>
    <dbReference type="NCBI Taxonomy" id="1400861"/>
    <lineage>
        <taxon>Bacteria</taxon>
        <taxon>Pseudomonadati</taxon>
        <taxon>Pseudomonadota</taxon>
        <taxon>Gammaproteobacteria</taxon>
        <taxon>Candidatus Competibacteraceae</taxon>
        <taxon>Candidatus Contendibacter</taxon>
    </lineage>
</organism>
<dbReference type="InterPro" id="IPR008878">
    <property type="entry name" value="Transposase_IS66_Orf2"/>
</dbReference>
<name>A0A7U7GDU0_9GAMM</name>
<dbReference type="NCBIfam" id="NF033819">
    <property type="entry name" value="IS66_TnpB"/>
    <property type="match status" value="1"/>
</dbReference>
<dbReference type="PANTHER" id="PTHR36455">
    <property type="match status" value="1"/>
</dbReference>
<keyword evidence="2" id="KW-1185">Reference proteome</keyword>
<sequence>MLHLSSHDRYYFYNQTTDMRKGCYGLCGIVQNEMKKNILSGDVFVFINKRHNQIKLLQWDRDGFALYEKRLEKGTFEMPGRTQNNNDILLTHLQLQHILQGIILQSVRHKKRFAVGA</sequence>
<reference evidence="1 2" key="1">
    <citation type="journal article" date="2014" name="ISME J.">
        <title>Candidatus Competibacter-lineage genomes retrieved from metagenomes reveal functional metabolic diversity.</title>
        <authorList>
            <person name="McIlroy S.J."/>
            <person name="Albertsen M."/>
            <person name="Andresen E.K."/>
            <person name="Saunders A.M."/>
            <person name="Kristiansen R."/>
            <person name="Stokholm-Bjerregaard M."/>
            <person name="Nielsen K.L."/>
            <person name="Nielsen P.H."/>
        </authorList>
    </citation>
    <scope>NUCLEOTIDE SEQUENCE [LARGE SCALE GENOMIC DNA]</scope>
    <source>
        <strain evidence="1 2">Run_B_J11</strain>
    </source>
</reference>